<dbReference type="OrthoDB" id="9772736at2"/>
<feature type="domain" description="NADH:flavin oxidoreductase/NADH oxidase N-terminal" evidence="3">
    <location>
        <begin position="11"/>
        <end position="345"/>
    </location>
</feature>
<evidence type="ECO:0000256" key="1">
    <source>
        <dbReference type="ARBA" id="ARBA00022630"/>
    </source>
</evidence>
<proteinExistence type="predicted"/>
<gene>
    <name evidence="4" type="ORF">LX66_0150</name>
</gene>
<accession>A0A562TCR4</accession>
<dbReference type="PANTHER" id="PTHR43656:SF2">
    <property type="entry name" value="BINDING OXIDOREDUCTASE, PUTATIVE (AFU_ORTHOLOGUE AFUA_2G08260)-RELATED"/>
    <property type="match status" value="1"/>
</dbReference>
<dbReference type="Pfam" id="PF00724">
    <property type="entry name" value="Oxidored_FMN"/>
    <property type="match status" value="1"/>
</dbReference>
<sequence length="374" mass="40415">MHSNEQHFPGIFEPFELRGHRLQNRLVVTPMSRVSATPEGVPTSLMQTYYEAFAKGGFSMIITEGVYTDSVAAQAYPLQPGLVTPAQTQGWWQITQKVKQHGTLFIAQLMHAGAISQHTQHTQAPSAIQPLGHKMPEYGGGDGPFPLPRAMTPEDIATARQGFISAAQQAKAAGFDGVEIHAANGYLPDQFLTDYTNTRQDAYGGTMANRFRIIAEIIAGIRAVAPATFIIGLRLSEGKVNHLHYRWPGGAATARALLAEVAQAQPDYVHIAAELGNWRRECLYDDGTSFTSLAKEIVQVPVIANGGLHQPALAREVLTGGHADLLALGKAAIANPDWPARIQRGESTLPFHPGMIKPSAGIAHTWQVMAAQPL</sequence>
<evidence type="ECO:0000313" key="4">
    <source>
        <dbReference type="EMBL" id="TWI90790.1"/>
    </source>
</evidence>
<dbReference type="InterPro" id="IPR051799">
    <property type="entry name" value="NADH_flavin_oxidoreductase"/>
</dbReference>
<dbReference type="AlphaFoldDB" id="A0A562TCR4"/>
<dbReference type="GO" id="GO:0016491">
    <property type="term" value="F:oxidoreductase activity"/>
    <property type="evidence" value="ECO:0007669"/>
    <property type="project" value="UniProtKB-KW"/>
</dbReference>
<dbReference type="PANTHER" id="PTHR43656">
    <property type="entry name" value="BINDING OXIDOREDUCTASE, PUTATIVE (AFU_ORTHOLOGUE AFUA_2G08260)-RELATED"/>
    <property type="match status" value="1"/>
</dbReference>
<dbReference type="RefSeq" id="WP_145709977.1">
    <property type="nucleotide sequence ID" value="NZ_BAAAFY010000001.1"/>
</dbReference>
<protein>
    <submittedName>
        <fullName evidence="4">2,4-dienoyl-CoA reductase-like NADH-dependent reductase (Old Yellow Enzyme family)</fullName>
    </submittedName>
</protein>
<dbReference type="InterPro" id="IPR001155">
    <property type="entry name" value="OxRdtase_FMN_N"/>
</dbReference>
<keyword evidence="1" id="KW-0285">Flavoprotein</keyword>
<evidence type="ECO:0000313" key="5">
    <source>
        <dbReference type="Proteomes" id="UP000316778"/>
    </source>
</evidence>
<keyword evidence="5" id="KW-1185">Reference proteome</keyword>
<dbReference type="Gene3D" id="3.20.20.70">
    <property type="entry name" value="Aldolase class I"/>
    <property type="match status" value="1"/>
</dbReference>
<reference evidence="4 5" key="1">
    <citation type="journal article" date="2013" name="Stand. Genomic Sci.">
        <title>Genomic Encyclopedia of Type Strains, Phase I: The one thousand microbial genomes (KMG-I) project.</title>
        <authorList>
            <person name="Kyrpides N.C."/>
            <person name="Woyke T."/>
            <person name="Eisen J.A."/>
            <person name="Garrity G."/>
            <person name="Lilburn T.G."/>
            <person name="Beck B.J."/>
            <person name="Whitman W.B."/>
            <person name="Hugenholtz P."/>
            <person name="Klenk H.P."/>
        </authorList>
    </citation>
    <scope>NUCLEOTIDE SEQUENCE [LARGE SCALE GENOMIC DNA]</scope>
    <source>
        <strain evidence="4 5">DSM 13484</strain>
    </source>
</reference>
<dbReference type="EMBL" id="VLLG01000002">
    <property type="protein sequence ID" value="TWI90790.1"/>
    <property type="molecule type" value="Genomic_DNA"/>
</dbReference>
<organism evidence="4 5">
    <name type="scientific">Chitinophaga japonensis</name>
    <name type="common">Flexibacter japonensis</name>
    <dbReference type="NCBI Taxonomy" id="104662"/>
    <lineage>
        <taxon>Bacteria</taxon>
        <taxon>Pseudomonadati</taxon>
        <taxon>Bacteroidota</taxon>
        <taxon>Chitinophagia</taxon>
        <taxon>Chitinophagales</taxon>
        <taxon>Chitinophagaceae</taxon>
        <taxon>Chitinophaga</taxon>
    </lineage>
</organism>
<keyword evidence="2" id="KW-0560">Oxidoreductase</keyword>
<comment type="caution">
    <text evidence="4">The sequence shown here is derived from an EMBL/GenBank/DDBJ whole genome shotgun (WGS) entry which is preliminary data.</text>
</comment>
<dbReference type="InterPro" id="IPR013785">
    <property type="entry name" value="Aldolase_TIM"/>
</dbReference>
<evidence type="ECO:0000256" key="2">
    <source>
        <dbReference type="ARBA" id="ARBA00023002"/>
    </source>
</evidence>
<dbReference type="CDD" id="cd02803">
    <property type="entry name" value="OYE_like_FMN_family"/>
    <property type="match status" value="1"/>
</dbReference>
<name>A0A562TCR4_CHIJA</name>
<evidence type="ECO:0000259" key="3">
    <source>
        <dbReference type="Pfam" id="PF00724"/>
    </source>
</evidence>
<dbReference type="GO" id="GO:0010181">
    <property type="term" value="F:FMN binding"/>
    <property type="evidence" value="ECO:0007669"/>
    <property type="project" value="InterPro"/>
</dbReference>
<dbReference type="SUPFAM" id="SSF51395">
    <property type="entry name" value="FMN-linked oxidoreductases"/>
    <property type="match status" value="1"/>
</dbReference>
<dbReference type="Proteomes" id="UP000316778">
    <property type="component" value="Unassembled WGS sequence"/>
</dbReference>